<keyword evidence="10" id="KW-1185">Reference proteome</keyword>
<dbReference type="InterPro" id="IPR027417">
    <property type="entry name" value="P-loop_NTPase"/>
</dbReference>
<dbReference type="GO" id="GO:0030983">
    <property type="term" value="F:mismatched DNA binding"/>
    <property type="evidence" value="ECO:0007669"/>
    <property type="project" value="InterPro"/>
</dbReference>
<comment type="caution">
    <text evidence="9">The sequence shown here is derived from an EMBL/GenBank/DDBJ whole genome shotgun (WGS) entry which is preliminary data.</text>
</comment>
<dbReference type="GO" id="GO:0005634">
    <property type="term" value="C:nucleus"/>
    <property type="evidence" value="ECO:0007669"/>
    <property type="project" value="TreeGrafter"/>
</dbReference>
<dbReference type="EMBL" id="JAODAN010000002">
    <property type="protein sequence ID" value="KAK1926185.1"/>
    <property type="molecule type" value="Genomic_DNA"/>
</dbReference>
<feature type="compositionally biased region" description="Basic residues" evidence="7">
    <location>
        <begin position="109"/>
        <end position="119"/>
    </location>
</feature>
<keyword evidence="2" id="KW-0547">Nucleotide-binding</keyword>
<dbReference type="SUPFAM" id="SSF55271">
    <property type="entry name" value="DNA repair protein MutS, domain I"/>
    <property type="match status" value="1"/>
</dbReference>
<feature type="compositionally biased region" description="Acidic residues" evidence="7">
    <location>
        <begin position="681"/>
        <end position="702"/>
    </location>
</feature>
<evidence type="ECO:0000256" key="4">
    <source>
        <dbReference type="ARBA" id="ARBA00022840"/>
    </source>
</evidence>
<dbReference type="Gene3D" id="3.40.50.300">
    <property type="entry name" value="P-loop containing nucleotide triphosphate hydrolases"/>
    <property type="match status" value="1"/>
</dbReference>
<dbReference type="SUPFAM" id="SSF52540">
    <property type="entry name" value="P-loop containing nucleoside triphosphate hydrolases"/>
    <property type="match status" value="1"/>
</dbReference>
<evidence type="ECO:0000256" key="1">
    <source>
        <dbReference type="ARBA" id="ARBA00006271"/>
    </source>
</evidence>
<dbReference type="Pfam" id="PF05192">
    <property type="entry name" value="MutS_III"/>
    <property type="match status" value="1"/>
</dbReference>
<dbReference type="Gene3D" id="3.30.420.110">
    <property type="entry name" value="MutS, connector domain"/>
    <property type="match status" value="1"/>
</dbReference>
<dbReference type="GO" id="GO:0005524">
    <property type="term" value="F:ATP binding"/>
    <property type="evidence" value="ECO:0007669"/>
    <property type="project" value="UniProtKB-KW"/>
</dbReference>
<accession>A0AAD9FU24</accession>
<dbReference type="SMART" id="SM00533">
    <property type="entry name" value="MUTSd"/>
    <property type="match status" value="1"/>
</dbReference>
<dbReference type="InterPro" id="IPR016151">
    <property type="entry name" value="DNA_mismatch_repair_MutS_N"/>
</dbReference>
<evidence type="ECO:0000313" key="9">
    <source>
        <dbReference type="EMBL" id="KAK1926185.1"/>
    </source>
</evidence>
<dbReference type="PROSITE" id="PS00486">
    <property type="entry name" value="DNA_MISMATCH_REPAIR_2"/>
    <property type="match status" value="1"/>
</dbReference>
<evidence type="ECO:0000256" key="2">
    <source>
        <dbReference type="ARBA" id="ARBA00022741"/>
    </source>
</evidence>
<dbReference type="PANTHER" id="PTHR11361:SF34">
    <property type="entry name" value="DNA MISMATCH REPAIR PROTEIN MSH1, MITOCHONDRIAL"/>
    <property type="match status" value="1"/>
</dbReference>
<dbReference type="InterPro" id="IPR036187">
    <property type="entry name" value="DNA_mismatch_repair_MutS_sf"/>
</dbReference>
<dbReference type="InterPro" id="IPR007860">
    <property type="entry name" value="DNA_mmatch_repair_MutS_con_dom"/>
</dbReference>
<evidence type="ECO:0000256" key="6">
    <source>
        <dbReference type="ARBA" id="ARBA00023204"/>
    </source>
</evidence>
<dbReference type="Pfam" id="PF05188">
    <property type="entry name" value="MutS_II"/>
    <property type="match status" value="1"/>
</dbReference>
<dbReference type="InterPro" id="IPR007695">
    <property type="entry name" value="DNA_mismatch_repair_MutS-lik_N"/>
</dbReference>
<comment type="similarity">
    <text evidence="1">Belongs to the DNA mismatch repair MutS family.</text>
</comment>
<dbReference type="Gene3D" id="1.10.1420.10">
    <property type="match status" value="1"/>
</dbReference>
<protein>
    <submittedName>
        <fullName evidence="9">Muts domain V-domain-containing protein</fullName>
    </submittedName>
</protein>
<dbReference type="PANTHER" id="PTHR11361">
    <property type="entry name" value="DNA MISMATCH REPAIR PROTEIN MUTS FAMILY MEMBER"/>
    <property type="match status" value="1"/>
</dbReference>
<dbReference type="SUPFAM" id="SSF53150">
    <property type="entry name" value="DNA repair protein MutS, domain II"/>
    <property type="match status" value="1"/>
</dbReference>
<feature type="region of interest" description="Disordered" evidence="7">
    <location>
        <begin position="670"/>
        <end position="702"/>
    </location>
</feature>
<feature type="domain" description="DNA mismatch repair proteins mutS family" evidence="8">
    <location>
        <begin position="1011"/>
        <end position="1027"/>
    </location>
</feature>
<evidence type="ECO:0000256" key="7">
    <source>
        <dbReference type="SAM" id="MobiDB-lite"/>
    </source>
</evidence>
<dbReference type="Proteomes" id="UP001182556">
    <property type="component" value="Unassembled WGS sequence"/>
</dbReference>
<keyword evidence="5" id="KW-0238">DNA-binding</keyword>
<gene>
    <name evidence="9" type="ORF">DB88DRAFT_153494</name>
</gene>
<sequence length="1160" mass="130005">MLSHARFGRPLVTSLHRCRCPLYPVIIRHAATNAKKREPDLTFDLNEPVIGSATPLPPLPSPSAKATRGKAKVKTEGVNDGISVETAKPKRKKSSADGLPQDDPPVKEKPKRGNSRKKKLVAEDQAADGSSSATTPGKILLSDRPATKNEAEGIDGPSVPLPPLDDPRSGFEQSIEAQLEIALNEHRIPDSPLAKTIFRNWKRFPDCIVLTRVGKFYESYYEAATHLSSILDIKLTHKTQRAKVIDGKKSAQFYQFPFAGFPVASLDKYLKILVQDQGRTVVLVDEHAGEDSEGLRQRKVGQVVTPGTLLDASWINGVDSRYLLSIAVSEQPAPASSSSRGSLRLWLAYTDVSTGEFFSKETTLAKLEDELTRISPREIVLDAEYKDAYSAEERPTRDDHTTVAELLSLVRIFGTHVSFAHTYTPPEIEGIPSVPISENNRPLSLEAQSISLLRHHLMFALRENAPDLSRPDRQSDSASMHIDAATLIGLEIRQAIRYGEGPQVSPISAKGTLLSVLDKTVTPAGHRFLVRTISAPLRSIDKIEHRQALVQAFLDREDLRTEVQDILKPLRDLPRLIQRLRQGRGSIDDLWEVGVWIRGVTRACQLITHDVELGRQRLAESYQELDDDFDQERESLDRLEAWVASLNDVGDVCESIEKTVRGDIVRALQSAGRKTTTNATEESDDDPEVVVEEDNGESDLDDAILDDDSLYPEGMRKAQKDFIKRRRKADTAIAQQWWINPSANARLTRLHNELSALDRRRDSMQADLQKRFLTDPKQVILLFIHEKLGPTVIVSKATDRADMIQQPGFSKYHQTTWEKFLDYKPWTELGTLRLRKIEEVEKEQQVVYSQLRNQVNQVSEQILENAKIVDELDLCMSFAETADDWGWARPKMTLDTSFKVKDASHPVVEAALLTSTRAFVRNTVEMTPEKHLHIITGPNQGGKSTLLRQIAIIAILAQSGSFVPAEEAEIGIVDQLFSRIGARDDLFRDRSTFMLEMVETAAILRDATRRSLVIMDEIGRGTTLQAGMAIAYATLDYILGNVGCRTLFATHYHELEDMLRVETEDGIERPRDGIEYWCTDVDEADDGAVSYSYHLKPGINYNSHAIVSPLFQLQRLSFKLAARMAGMPPDFMRVAGEKLAMLQHEKSEDARRRRESGGRQ</sequence>
<dbReference type="GO" id="GO:0006298">
    <property type="term" value="P:mismatch repair"/>
    <property type="evidence" value="ECO:0007669"/>
    <property type="project" value="InterPro"/>
</dbReference>
<dbReference type="GO" id="GO:0005739">
    <property type="term" value="C:mitochondrion"/>
    <property type="evidence" value="ECO:0007669"/>
    <property type="project" value="TreeGrafter"/>
</dbReference>
<dbReference type="AlphaFoldDB" id="A0AAD9FU24"/>
<keyword evidence="6" id="KW-0234">DNA repair</keyword>
<keyword evidence="4" id="KW-0067">ATP-binding</keyword>
<name>A0AAD9FU24_PAPLA</name>
<dbReference type="InterPro" id="IPR000432">
    <property type="entry name" value="DNA_mismatch_repair_MutS_C"/>
</dbReference>
<dbReference type="Pfam" id="PF00488">
    <property type="entry name" value="MutS_V"/>
    <property type="match status" value="1"/>
</dbReference>
<evidence type="ECO:0000256" key="3">
    <source>
        <dbReference type="ARBA" id="ARBA00022763"/>
    </source>
</evidence>
<dbReference type="Gene3D" id="3.40.1170.10">
    <property type="entry name" value="DNA repair protein MutS, domain I"/>
    <property type="match status" value="1"/>
</dbReference>
<dbReference type="Pfam" id="PF01624">
    <property type="entry name" value="MutS_I"/>
    <property type="match status" value="1"/>
</dbReference>
<dbReference type="GO" id="GO:0043504">
    <property type="term" value="P:mitochondrial DNA repair"/>
    <property type="evidence" value="ECO:0007669"/>
    <property type="project" value="TreeGrafter"/>
</dbReference>
<keyword evidence="3" id="KW-0227">DNA damage</keyword>
<dbReference type="InterPro" id="IPR007696">
    <property type="entry name" value="DNA_mismatch_repair_MutS_core"/>
</dbReference>
<proteinExistence type="inferred from homology"/>
<organism evidence="9 10">
    <name type="scientific">Papiliotrema laurentii</name>
    <name type="common">Cryptococcus laurentii</name>
    <dbReference type="NCBI Taxonomy" id="5418"/>
    <lineage>
        <taxon>Eukaryota</taxon>
        <taxon>Fungi</taxon>
        <taxon>Dikarya</taxon>
        <taxon>Basidiomycota</taxon>
        <taxon>Agaricomycotina</taxon>
        <taxon>Tremellomycetes</taxon>
        <taxon>Tremellales</taxon>
        <taxon>Rhynchogastremaceae</taxon>
        <taxon>Papiliotrema</taxon>
    </lineage>
</organism>
<evidence type="ECO:0000313" key="10">
    <source>
        <dbReference type="Proteomes" id="UP001182556"/>
    </source>
</evidence>
<reference evidence="9" key="1">
    <citation type="submission" date="2023-02" db="EMBL/GenBank/DDBJ databases">
        <title>Identification and recombinant expression of a fungal hydrolase from Papiliotrema laurentii that hydrolyzes apple cutin and clears colloidal polyester polyurethane.</title>
        <authorList>
            <consortium name="DOE Joint Genome Institute"/>
            <person name="Roman V.A."/>
            <person name="Bojanowski C."/>
            <person name="Crable B.R."/>
            <person name="Wagner D.N."/>
            <person name="Hung C.S."/>
            <person name="Nadeau L.J."/>
            <person name="Schratz L."/>
            <person name="Haridas S."/>
            <person name="Pangilinan J."/>
            <person name="Lipzen A."/>
            <person name="Na H."/>
            <person name="Yan M."/>
            <person name="Ng V."/>
            <person name="Grigoriev I.V."/>
            <person name="Spatafora J.W."/>
            <person name="Barlow D."/>
            <person name="Biffinger J."/>
            <person name="Kelley-Loughnane N."/>
            <person name="Varaljay V.A."/>
            <person name="Crookes-Goodson W.J."/>
        </authorList>
    </citation>
    <scope>NUCLEOTIDE SEQUENCE</scope>
    <source>
        <strain evidence="9">5307AH</strain>
    </source>
</reference>
<evidence type="ECO:0000256" key="5">
    <source>
        <dbReference type="ARBA" id="ARBA00023125"/>
    </source>
</evidence>
<dbReference type="InterPro" id="IPR036678">
    <property type="entry name" value="MutS_con_dom_sf"/>
</dbReference>
<dbReference type="InterPro" id="IPR045076">
    <property type="entry name" value="MutS"/>
</dbReference>
<dbReference type="SMART" id="SM00534">
    <property type="entry name" value="MUTSac"/>
    <property type="match status" value="1"/>
</dbReference>
<dbReference type="SUPFAM" id="SSF48334">
    <property type="entry name" value="DNA repair protein MutS, domain III"/>
    <property type="match status" value="1"/>
</dbReference>
<feature type="region of interest" description="Disordered" evidence="7">
    <location>
        <begin position="52"/>
        <end position="170"/>
    </location>
</feature>
<dbReference type="GO" id="GO:0140664">
    <property type="term" value="F:ATP-dependent DNA damage sensor activity"/>
    <property type="evidence" value="ECO:0007669"/>
    <property type="project" value="InterPro"/>
</dbReference>
<evidence type="ECO:0000259" key="8">
    <source>
        <dbReference type="PROSITE" id="PS00486"/>
    </source>
</evidence>